<dbReference type="EMBL" id="QBIY01011397">
    <property type="protein sequence ID" value="RXN32313.1"/>
    <property type="molecule type" value="Genomic_DNA"/>
</dbReference>
<dbReference type="PANTHER" id="PTHR31075">
    <property type="entry name" value="CENTROSOMAL PROTEIN OF 85 KDA"/>
    <property type="match status" value="1"/>
</dbReference>
<keyword evidence="3" id="KW-1185">Reference proteome</keyword>
<organism evidence="2 3">
    <name type="scientific">Labeo rohita</name>
    <name type="common">Indian major carp</name>
    <name type="synonym">Cyprinus rohita</name>
    <dbReference type="NCBI Taxonomy" id="84645"/>
    <lineage>
        <taxon>Eukaryota</taxon>
        <taxon>Metazoa</taxon>
        <taxon>Chordata</taxon>
        <taxon>Craniata</taxon>
        <taxon>Vertebrata</taxon>
        <taxon>Euteleostomi</taxon>
        <taxon>Actinopterygii</taxon>
        <taxon>Neopterygii</taxon>
        <taxon>Teleostei</taxon>
        <taxon>Ostariophysi</taxon>
        <taxon>Cypriniformes</taxon>
        <taxon>Cyprinidae</taxon>
        <taxon>Labeoninae</taxon>
        <taxon>Labeonini</taxon>
        <taxon>Labeo</taxon>
    </lineage>
</organism>
<evidence type="ECO:0000313" key="3">
    <source>
        <dbReference type="Proteomes" id="UP000290572"/>
    </source>
</evidence>
<dbReference type="STRING" id="84645.A0A498NKA0"/>
<sequence>MTTSQKYQNHKLAGHSDTEWLTPAVSEKFQSRFGWRPSTADSGDTGLGTSDHTEDICSTSSSPSFQPIRSQIPIPTAHVMPSTAGTLASKLKPRASEEARLSSSSSSSKSSLPKSASSPNLDAQHDGNLDTTAVKPDCLSRYRSLVNGLDHSLFPSGDQTRLDEAQKFEVPAMEPTLNQSALLGGLSHDVRQQLQMTGLADNTGFLEQTYKVLPEARTGLTCPIDPYGQRNIHPGSGASARMFSVPQGLQTQALLRDQASTGAYDPLLQERCGELASWQQQKQKLESLRLQVEQMQLMTGGGGQYASSLYPGTSHSENSKWDAVIKANENLLKEKELTIERQKQQMSQLEQRLRESELQVHSALMGRGAPYTDVCLLRLQEAQRENAFLRAQFAERNDCFTKEKLEADRRLGAVEAETQRLNEILKESSEKHAEELKKQEERIRSRDKHINSLKKKCQKESEQNREKQQRIETLERYLADLPTMEDYQAQHKKLEEAEDRTAQLQGTVRDLEVQLDEARSAVRNKESQLEEQRRKERDLLTTVTSLQNRVQESLEDGVRLPSLDIEKLREENTALKDEHQRLKKTLEERLSQEECSSQALREEVAEKEESLLQLRTAMKELSVQNQELMEHNLTLQERLQGEEAPSGRGLLPVGARLTQKLYGEMAACLCDLRSLCNVLTQRAQGHDPNLSMLLGIASAPPPVGEQWEDWLSPEGLQKKLKEAQQLRRDVEELRTTVSDRYAQDMGENCITQ</sequence>
<dbReference type="GO" id="GO:0005813">
    <property type="term" value="C:centrosome"/>
    <property type="evidence" value="ECO:0007669"/>
    <property type="project" value="TreeGrafter"/>
</dbReference>
<evidence type="ECO:0000259" key="1">
    <source>
        <dbReference type="Pfam" id="PF24555"/>
    </source>
</evidence>
<dbReference type="InterPro" id="IPR040210">
    <property type="entry name" value="Cep85/Cep85L"/>
</dbReference>
<gene>
    <name evidence="2" type="ORF">ROHU_016285</name>
</gene>
<evidence type="ECO:0000313" key="2">
    <source>
        <dbReference type="EMBL" id="RXN32313.1"/>
    </source>
</evidence>
<dbReference type="Pfam" id="PF24555">
    <property type="entry name" value="CC4_CEP85"/>
    <property type="match status" value="1"/>
</dbReference>
<dbReference type="AlphaFoldDB" id="A0A498NKA0"/>
<comment type="caution">
    <text evidence="2">The sequence shown here is derived from an EMBL/GenBank/DDBJ whole genome shotgun (WGS) entry which is preliminary data.</text>
</comment>
<reference evidence="2 3" key="1">
    <citation type="submission" date="2018-03" db="EMBL/GenBank/DDBJ databases">
        <title>Draft genome sequence of Rohu Carp (Labeo rohita).</title>
        <authorList>
            <person name="Das P."/>
            <person name="Kushwaha B."/>
            <person name="Joshi C.G."/>
            <person name="Kumar D."/>
            <person name="Nagpure N.S."/>
            <person name="Sahoo L."/>
            <person name="Das S.P."/>
            <person name="Bit A."/>
            <person name="Patnaik S."/>
            <person name="Meher P.K."/>
            <person name="Jayasankar P."/>
            <person name="Koringa P.G."/>
            <person name="Patel N.V."/>
            <person name="Hinsu A.T."/>
            <person name="Kumar R."/>
            <person name="Pandey M."/>
            <person name="Agarwal S."/>
            <person name="Srivastava S."/>
            <person name="Singh M."/>
            <person name="Iquebal M.A."/>
            <person name="Jaiswal S."/>
            <person name="Angadi U.B."/>
            <person name="Kumar N."/>
            <person name="Raza M."/>
            <person name="Shah T.M."/>
            <person name="Rai A."/>
            <person name="Jena J.K."/>
        </authorList>
    </citation>
    <scope>NUCLEOTIDE SEQUENCE [LARGE SCALE GENOMIC DNA]</scope>
    <source>
        <strain evidence="2">DASCIFA01</strain>
        <tissue evidence="2">Testis</tissue>
    </source>
</reference>
<protein>
    <submittedName>
        <fullName evidence="2">Centrosomal of 85 kDa-like isoform X1</fullName>
    </submittedName>
</protein>
<dbReference type="Proteomes" id="UP000290572">
    <property type="component" value="Unassembled WGS sequence"/>
</dbReference>
<dbReference type="PANTHER" id="PTHR31075:SF3">
    <property type="entry name" value="CENTROSOMAL PROTEIN OF 85 KDA"/>
    <property type="match status" value="1"/>
</dbReference>
<dbReference type="InterPro" id="IPR058190">
    <property type="entry name" value="CC4_CEP85"/>
</dbReference>
<feature type="domain" description="Centrosomal protein of 85 kDa-like CC4 coiled-coil" evidence="1">
    <location>
        <begin position="571"/>
        <end position="636"/>
    </location>
</feature>
<accession>A0A498NKA0</accession>
<proteinExistence type="predicted"/>
<name>A0A498NKA0_LABRO</name>